<gene>
    <name evidence="1" type="ORF">LARSCL_LOCUS1142</name>
</gene>
<name>A0AAV1YVY0_9ARAC</name>
<dbReference type="EMBL" id="CAXIEN010000006">
    <property type="protein sequence ID" value="CAL1262698.1"/>
    <property type="molecule type" value="Genomic_DNA"/>
</dbReference>
<protein>
    <submittedName>
        <fullName evidence="1">Uncharacterized protein</fullName>
    </submittedName>
</protein>
<reference evidence="1 2" key="1">
    <citation type="submission" date="2024-04" db="EMBL/GenBank/DDBJ databases">
        <authorList>
            <person name="Rising A."/>
            <person name="Reimegard J."/>
            <person name="Sonavane S."/>
            <person name="Akerstrom W."/>
            <person name="Nylinder S."/>
            <person name="Hedman E."/>
            <person name="Kallberg Y."/>
        </authorList>
    </citation>
    <scope>NUCLEOTIDE SEQUENCE [LARGE SCALE GENOMIC DNA]</scope>
</reference>
<accession>A0AAV1YVY0</accession>
<comment type="caution">
    <text evidence="1">The sequence shown here is derived from an EMBL/GenBank/DDBJ whole genome shotgun (WGS) entry which is preliminary data.</text>
</comment>
<sequence>MPEILPSAPCFEIRMRLMYPVKEGHTAPPSILNEESSLSVFVYYHIMTSSCVPAHPDHNGELVAECIKKIRVLA</sequence>
<evidence type="ECO:0000313" key="1">
    <source>
        <dbReference type="EMBL" id="CAL1262698.1"/>
    </source>
</evidence>
<organism evidence="1 2">
    <name type="scientific">Larinioides sclopetarius</name>
    <dbReference type="NCBI Taxonomy" id="280406"/>
    <lineage>
        <taxon>Eukaryota</taxon>
        <taxon>Metazoa</taxon>
        <taxon>Ecdysozoa</taxon>
        <taxon>Arthropoda</taxon>
        <taxon>Chelicerata</taxon>
        <taxon>Arachnida</taxon>
        <taxon>Araneae</taxon>
        <taxon>Araneomorphae</taxon>
        <taxon>Entelegynae</taxon>
        <taxon>Araneoidea</taxon>
        <taxon>Araneidae</taxon>
        <taxon>Larinioides</taxon>
    </lineage>
</organism>
<dbReference type="Proteomes" id="UP001497382">
    <property type="component" value="Unassembled WGS sequence"/>
</dbReference>
<keyword evidence="2" id="KW-1185">Reference proteome</keyword>
<evidence type="ECO:0000313" key="2">
    <source>
        <dbReference type="Proteomes" id="UP001497382"/>
    </source>
</evidence>
<proteinExistence type="predicted"/>
<dbReference type="AlphaFoldDB" id="A0AAV1YVY0"/>